<comment type="caution">
    <text evidence="1">The sequence shown here is derived from an EMBL/GenBank/DDBJ whole genome shotgun (WGS) entry which is preliminary data.</text>
</comment>
<evidence type="ECO:0008006" key="3">
    <source>
        <dbReference type="Google" id="ProtNLM"/>
    </source>
</evidence>
<name>A0A4C1SW24_EUMVA</name>
<keyword evidence="2" id="KW-1185">Reference proteome</keyword>
<evidence type="ECO:0000313" key="1">
    <source>
        <dbReference type="EMBL" id="GBP06135.1"/>
    </source>
</evidence>
<sequence length="162" mass="18137">MLTRFKKGASNLVWDIVTGDETWIYCYDLKTNSNRRYSEGEFRSLNLSSSLPSFRSPSICYPIPFQENDSVVKLAGARKWAGPTRDIPYTQRNQMINNIFHCCVSSCDPFGVPFRPLRVGDNTLCTAKAVTSRSTKFLAVGVSRAPRIGKQLGAERKKSFGA</sequence>
<proteinExistence type="predicted"/>
<accession>A0A4C1SW24</accession>
<reference evidence="1 2" key="1">
    <citation type="journal article" date="2019" name="Commun. Biol.">
        <title>The bagworm genome reveals a unique fibroin gene that provides high tensile strength.</title>
        <authorList>
            <person name="Kono N."/>
            <person name="Nakamura H."/>
            <person name="Ohtoshi R."/>
            <person name="Tomita M."/>
            <person name="Numata K."/>
            <person name="Arakawa K."/>
        </authorList>
    </citation>
    <scope>NUCLEOTIDE SEQUENCE [LARGE SCALE GENOMIC DNA]</scope>
</reference>
<dbReference type="AlphaFoldDB" id="A0A4C1SW24"/>
<organism evidence="1 2">
    <name type="scientific">Eumeta variegata</name>
    <name type="common">Bagworm moth</name>
    <name type="synonym">Eumeta japonica</name>
    <dbReference type="NCBI Taxonomy" id="151549"/>
    <lineage>
        <taxon>Eukaryota</taxon>
        <taxon>Metazoa</taxon>
        <taxon>Ecdysozoa</taxon>
        <taxon>Arthropoda</taxon>
        <taxon>Hexapoda</taxon>
        <taxon>Insecta</taxon>
        <taxon>Pterygota</taxon>
        <taxon>Neoptera</taxon>
        <taxon>Endopterygota</taxon>
        <taxon>Lepidoptera</taxon>
        <taxon>Glossata</taxon>
        <taxon>Ditrysia</taxon>
        <taxon>Tineoidea</taxon>
        <taxon>Psychidae</taxon>
        <taxon>Oiketicinae</taxon>
        <taxon>Eumeta</taxon>
    </lineage>
</organism>
<dbReference type="EMBL" id="BGZK01000021">
    <property type="protein sequence ID" value="GBP06135.1"/>
    <property type="molecule type" value="Genomic_DNA"/>
</dbReference>
<protein>
    <recommendedName>
        <fullName evidence="3">Mariner Mos1 transposase</fullName>
    </recommendedName>
</protein>
<dbReference type="Proteomes" id="UP000299102">
    <property type="component" value="Unassembled WGS sequence"/>
</dbReference>
<gene>
    <name evidence="1" type="ORF">EVAR_3520_1</name>
</gene>
<dbReference type="OrthoDB" id="10017160at2759"/>
<evidence type="ECO:0000313" key="2">
    <source>
        <dbReference type="Proteomes" id="UP000299102"/>
    </source>
</evidence>